<organism evidence="1 2">
    <name type="scientific">Ilyodon furcidens</name>
    <name type="common">goldbreast splitfin</name>
    <dbReference type="NCBI Taxonomy" id="33524"/>
    <lineage>
        <taxon>Eukaryota</taxon>
        <taxon>Metazoa</taxon>
        <taxon>Chordata</taxon>
        <taxon>Craniata</taxon>
        <taxon>Vertebrata</taxon>
        <taxon>Euteleostomi</taxon>
        <taxon>Actinopterygii</taxon>
        <taxon>Neopterygii</taxon>
        <taxon>Teleostei</taxon>
        <taxon>Neoteleostei</taxon>
        <taxon>Acanthomorphata</taxon>
        <taxon>Ovalentaria</taxon>
        <taxon>Atherinomorphae</taxon>
        <taxon>Cyprinodontiformes</taxon>
        <taxon>Goodeidae</taxon>
        <taxon>Ilyodon</taxon>
    </lineage>
</organism>
<keyword evidence="2" id="KW-1185">Reference proteome</keyword>
<reference evidence="1 2" key="1">
    <citation type="submission" date="2021-06" db="EMBL/GenBank/DDBJ databases">
        <authorList>
            <person name="Palmer J.M."/>
        </authorList>
    </citation>
    <scope>NUCLEOTIDE SEQUENCE [LARGE SCALE GENOMIC DNA]</scope>
    <source>
        <strain evidence="2">if_2019</strain>
        <tissue evidence="1">Muscle</tissue>
    </source>
</reference>
<name>A0ABV0TAF2_9TELE</name>
<dbReference type="EMBL" id="JAHRIQ010025828">
    <property type="protein sequence ID" value="MEQ2229862.1"/>
    <property type="molecule type" value="Genomic_DNA"/>
</dbReference>
<sequence>MSFRRWQLIETKTDGLIKNKKCSHDFRDSMNQSSKISSISAASISPVVKGTSSLLLRQFLLNFLNFSCRHRLENNTATCWCGGFTPVCSAGVSHFSCGPAK</sequence>
<comment type="caution">
    <text evidence="1">The sequence shown here is derived from an EMBL/GenBank/DDBJ whole genome shotgun (WGS) entry which is preliminary data.</text>
</comment>
<evidence type="ECO:0000313" key="2">
    <source>
        <dbReference type="Proteomes" id="UP001482620"/>
    </source>
</evidence>
<gene>
    <name evidence="1" type="ORF">ILYODFUR_023312</name>
</gene>
<proteinExistence type="predicted"/>
<accession>A0ABV0TAF2</accession>
<evidence type="ECO:0000313" key="1">
    <source>
        <dbReference type="EMBL" id="MEQ2229862.1"/>
    </source>
</evidence>
<dbReference type="Proteomes" id="UP001482620">
    <property type="component" value="Unassembled WGS sequence"/>
</dbReference>
<protein>
    <submittedName>
        <fullName evidence="1">Uncharacterized protein</fullName>
    </submittedName>
</protein>